<name>A0A1Y0HJ19_9BACT</name>
<dbReference type="EMBL" id="CP021416">
    <property type="protein sequence ID" value="ARU47950.1"/>
    <property type="molecule type" value="Genomic_DNA"/>
</dbReference>
<evidence type="ECO:0000313" key="5">
    <source>
        <dbReference type="Proteomes" id="UP000196005"/>
    </source>
</evidence>
<dbReference type="CDD" id="cd04730">
    <property type="entry name" value="NPD_like"/>
    <property type="match status" value="1"/>
</dbReference>
<evidence type="ECO:0000256" key="2">
    <source>
        <dbReference type="ARBA" id="ARBA00022643"/>
    </source>
</evidence>
<dbReference type="GO" id="GO:0018580">
    <property type="term" value="F:nitronate monooxygenase activity"/>
    <property type="evidence" value="ECO:0007669"/>
    <property type="project" value="UniProtKB-EC"/>
</dbReference>
<keyword evidence="3 4" id="KW-0560">Oxidoreductase</keyword>
<keyword evidence="4" id="KW-0503">Monooxygenase</keyword>
<dbReference type="Pfam" id="PF03060">
    <property type="entry name" value="NMO"/>
    <property type="match status" value="1"/>
</dbReference>
<dbReference type="OrthoDB" id="9778912at2"/>
<dbReference type="Proteomes" id="UP000196005">
    <property type="component" value="Chromosome"/>
</dbReference>
<evidence type="ECO:0000256" key="1">
    <source>
        <dbReference type="ARBA" id="ARBA00022630"/>
    </source>
</evidence>
<gene>
    <name evidence="4" type="ORF">Sdiek1_0783</name>
</gene>
<sequence>MAFEPLKIGKYTLEYPIIQGGMGLGISWDKLAGTVSLEGGLGVISSVGTGYYQNTHFSKKNINTRPFETENFYSKDALFAIVENARKICGSKPLAMNILYAINDYERVIKDSCEAGVNIIITGAGLPTNMPEFTAAYPDVALVPIVSSAKALRIICKRWTQRYNRLPDAIVVEGPLSGGHQGFTYEQCAMEEYQLENLIGPIREEIKAWGGEFPLFAAGGVWDHNDILKMMSLGADGVQMGTRFIGTHECDADQNFKEVLLNAHQEDIKLFKSPVGYPARGVRTNLIKMVEKREGPPIRCISNCVSPCHRGQEAKAVGYCIADSLSDAYMGKVETGLFFTGANGYKLNEIISVKELIAKLVYGETN</sequence>
<dbReference type="AlphaFoldDB" id="A0A1Y0HJ19"/>
<dbReference type="EC" id="1.13.12.16" evidence="4"/>
<dbReference type="PANTHER" id="PTHR32332">
    <property type="entry name" value="2-NITROPROPANE DIOXYGENASE"/>
    <property type="match status" value="1"/>
</dbReference>
<accession>A0A1Y0HJ19</accession>
<dbReference type="InterPro" id="IPR004136">
    <property type="entry name" value="NMO"/>
</dbReference>
<evidence type="ECO:0000313" key="4">
    <source>
        <dbReference type="EMBL" id="ARU47950.1"/>
    </source>
</evidence>
<dbReference type="PANTHER" id="PTHR32332:SF18">
    <property type="entry name" value="2-NITROPROPANE DIOXYGENASE"/>
    <property type="match status" value="1"/>
</dbReference>
<protein>
    <submittedName>
        <fullName evidence="4">Nitronate monooxygenase family protein</fullName>
        <ecNumber evidence="4">1.13.12.16</ecNumber>
    </submittedName>
</protein>
<keyword evidence="1" id="KW-0285">Flavoprotein</keyword>
<organism evidence="4 5">
    <name type="scientific">Sulfurospirillum diekertiae</name>
    <dbReference type="NCBI Taxonomy" id="1854492"/>
    <lineage>
        <taxon>Bacteria</taxon>
        <taxon>Pseudomonadati</taxon>
        <taxon>Campylobacterota</taxon>
        <taxon>Epsilonproteobacteria</taxon>
        <taxon>Campylobacterales</taxon>
        <taxon>Sulfurospirillaceae</taxon>
        <taxon>Sulfurospirillum</taxon>
    </lineage>
</organism>
<reference evidence="5" key="1">
    <citation type="submission" date="2017-05" db="EMBL/GenBank/DDBJ databases">
        <title>Dechlorination kinetics govern the competition between two new strains of the genus Sulfurospirillum.</title>
        <authorList>
            <person name="Buttet G.F."/>
            <person name="Murray A.M."/>
            <person name="Goris T."/>
            <person name="Burion M."/>
            <person name="Lin B."/>
            <person name="Rolle M."/>
            <person name="Maillard J."/>
        </authorList>
    </citation>
    <scope>NUCLEOTIDE SEQUENCE [LARGE SCALE GENOMIC DNA]</scope>
    <source>
        <strain evidence="5">SL2-1</strain>
    </source>
</reference>
<proteinExistence type="predicted"/>
<dbReference type="RefSeq" id="WP_087437975.1">
    <property type="nucleotide sequence ID" value="NZ_CP021416.1"/>
</dbReference>
<dbReference type="KEGG" id="suls:Sdiek1_0783"/>
<dbReference type="Gene3D" id="3.20.20.70">
    <property type="entry name" value="Aldolase class I"/>
    <property type="match status" value="1"/>
</dbReference>
<dbReference type="InterPro" id="IPR013785">
    <property type="entry name" value="Aldolase_TIM"/>
</dbReference>
<keyword evidence="2" id="KW-0288">FMN</keyword>
<evidence type="ECO:0000256" key="3">
    <source>
        <dbReference type="ARBA" id="ARBA00023002"/>
    </source>
</evidence>
<keyword evidence="5" id="KW-1185">Reference proteome</keyword>
<dbReference type="SUPFAM" id="SSF51412">
    <property type="entry name" value="Inosine monophosphate dehydrogenase (IMPDH)"/>
    <property type="match status" value="1"/>
</dbReference>